<dbReference type="InterPro" id="IPR022792">
    <property type="entry name" value="T2SS_protein-GspN"/>
</dbReference>
<evidence type="ECO:0000256" key="5">
    <source>
        <dbReference type="ARBA" id="ARBA00022475"/>
    </source>
</evidence>
<dbReference type="AlphaFoldDB" id="A0A4R1HGJ1"/>
<organism evidence="11 12">
    <name type="scientific">Thiogranum longum</name>
    <dbReference type="NCBI Taxonomy" id="1537524"/>
    <lineage>
        <taxon>Bacteria</taxon>
        <taxon>Pseudomonadati</taxon>
        <taxon>Pseudomonadota</taxon>
        <taxon>Gammaproteobacteria</taxon>
        <taxon>Chromatiales</taxon>
        <taxon>Ectothiorhodospiraceae</taxon>
        <taxon>Thiogranum</taxon>
    </lineage>
</organism>
<dbReference type="Pfam" id="PF01203">
    <property type="entry name" value="T2SSN"/>
    <property type="match status" value="1"/>
</dbReference>
<proteinExistence type="inferred from homology"/>
<evidence type="ECO:0000256" key="6">
    <source>
        <dbReference type="ARBA" id="ARBA00022519"/>
    </source>
</evidence>
<evidence type="ECO:0000313" key="12">
    <source>
        <dbReference type="Proteomes" id="UP000295707"/>
    </source>
</evidence>
<protein>
    <recommendedName>
        <fullName evidence="3">Type II secretion system protein N</fullName>
    </recommendedName>
    <alternativeName>
        <fullName evidence="10">General secretion pathway protein N</fullName>
    </alternativeName>
</protein>
<name>A0A4R1HGJ1_9GAMM</name>
<keyword evidence="8" id="KW-0653">Protein transport</keyword>
<accession>A0A4R1HGJ1</accession>
<dbReference type="OrthoDB" id="6118198at2"/>
<keyword evidence="6" id="KW-0997">Cell inner membrane</keyword>
<dbReference type="Proteomes" id="UP000295707">
    <property type="component" value="Unassembled WGS sequence"/>
</dbReference>
<comment type="similarity">
    <text evidence="2">Belongs to the GSP N family.</text>
</comment>
<evidence type="ECO:0000256" key="4">
    <source>
        <dbReference type="ARBA" id="ARBA00022448"/>
    </source>
</evidence>
<evidence type="ECO:0000256" key="7">
    <source>
        <dbReference type="ARBA" id="ARBA00022692"/>
    </source>
</evidence>
<keyword evidence="5" id="KW-1003">Cell membrane</keyword>
<dbReference type="PROSITE" id="PS01142">
    <property type="entry name" value="T2SP_N"/>
    <property type="match status" value="1"/>
</dbReference>
<evidence type="ECO:0000256" key="1">
    <source>
        <dbReference type="ARBA" id="ARBA00004533"/>
    </source>
</evidence>
<sequence length="247" mass="26366">MTMWRTVALGLVAWLVFLIATLPADRALALAPQMPGVTIGHVQGTLWHGKAGSLIIKGIQLDNLRWGFRPLSLFTGRFEFDLKAGLGSKPVHAIAGTLFSGARYLGDVQLSMPASDVLYRLGIKQVGVSGDLVMDLDDVRFTPGGIPMFSGVTRWAPAEVEAPLVLSLGTATLTTQHDGSITQGDLVATGGVLQVKADVALEATGAYRLNAVITQNGTVPQAVTKFLATFAEYENGSYRLEWSDNLL</sequence>
<reference evidence="11 12" key="1">
    <citation type="submission" date="2019-03" db="EMBL/GenBank/DDBJ databases">
        <title>Genomic Encyclopedia of Type Strains, Phase IV (KMG-IV): sequencing the most valuable type-strain genomes for metagenomic binning, comparative biology and taxonomic classification.</title>
        <authorList>
            <person name="Goeker M."/>
        </authorList>
    </citation>
    <scope>NUCLEOTIDE SEQUENCE [LARGE SCALE GENOMIC DNA]</scope>
    <source>
        <strain evidence="11 12">DSM 19610</strain>
    </source>
</reference>
<evidence type="ECO:0000256" key="2">
    <source>
        <dbReference type="ARBA" id="ARBA00007208"/>
    </source>
</evidence>
<keyword evidence="9" id="KW-0472">Membrane</keyword>
<keyword evidence="12" id="KW-1185">Reference proteome</keyword>
<keyword evidence="7" id="KW-0812">Transmembrane</keyword>
<evidence type="ECO:0000313" key="11">
    <source>
        <dbReference type="EMBL" id="TCK19400.1"/>
    </source>
</evidence>
<evidence type="ECO:0000256" key="3">
    <source>
        <dbReference type="ARBA" id="ARBA00021563"/>
    </source>
</evidence>
<gene>
    <name evidence="11" type="ORF">DFR30_2711</name>
</gene>
<evidence type="ECO:0000256" key="10">
    <source>
        <dbReference type="ARBA" id="ARBA00030772"/>
    </source>
</evidence>
<dbReference type="RefSeq" id="WP_132974038.1">
    <property type="nucleotide sequence ID" value="NZ_SMFX01000001.1"/>
</dbReference>
<evidence type="ECO:0000256" key="9">
    <source>
        <dbReference type="ARBA" id="ARBA00023136"/>
    </source>
</evidence>
<dbReference type="GO" id="GO:0015628">
    <property type="term" value="P:protein secretion by the type II secretion system"/>
    <property type="evidence" value="ECO:0007669"/>
    <property type="project" value="InterPro"/>
</dbReference>
<dbReference type="InterPro" id="IPR000645">
    <property type="entry name" value="T2SS_GspN_CS"/>
</dbReference>
<evidence type="ECO:0000256" key="8">
    <source>
        <dbReference type="ARBA" id="ARBA00022927"/>
    </source>
</evidence>
<keyword evidence="4" id="KW-0813">Transport</keyword>
<dbReference type="GO" id="GO:0015627">
    <property type="term" value="C:type II protein secretion system complex"/>
    <property type="evidence" value="ECO:0007669"/>
    <property type="project" value="InterPro"/>
</dbReference>
<comment type="subcellular location">
    <subcellularLocation>
        <location evidence="1">Cell inner membrane</location>
    </subcellularLocation>
</comment>
<comment type="caution">
    <text evidence="11">The sequence shown here is derived from an EMBL/GenBank/DDBJ whole genome shotgun (WGS) entry which is preliminary data.</text>
</comment>
<dbReference type="GO" id="GO:0005886">
    <property type="term" value="C:plasma membrane"/>
    <property type="evidence" value="ECO:0007669"/>
    <property type="project" value="UniProtKB-SubCell"/>
</dbReference>
<dbReference type="EMBL" id="SMFX01000001">
    <property type="protein sequence ID" value="TCK19400.1"/>
    <property type="molecule type" value="Genomic_DNA"/>
</dbReference>